<dbReference type="Proteomes" id="UP000261212">
    <property type="component" value="Unassembled WGS sequence"/>
</dbReference>
<dbReference type="Gene3D" id="2.30.40.10">
    <property type="entry name" value="Urease, subunit C, domain 1"/>
    <property type="match status" value="1"/>
</dbReference>
<dbReference type="SUPFAM" id="SSF51338">
    <property type="entry name" value="Composite domain of metallo-dependent hydrolases"/>
    <property type="match status" value="1"/>
</dbReference>
<dbReference type="EMBL" id="QUSM01000002">
    <property type="protein sequence ID" value="RGD75202.1"/>
    <property type="molecule type" value="Genomic_DNA"/>
</dbReference>
<proteinExistence type="predicted"/>
<dbReference type="RefSeq" id="WP_117531366.1">
    <property type="nucleotide sequence ID" value="NZ_QUSM01000002.1"/>
</dbReference>
<evidence type="ECO:0000313" key="1">
    <source>
        <dbReference type="EMBL" id="RGD75202.1"/>
    </source>
</evidence>
<gene>
    <name evidence="1" type="ORF">DW687_02445</name>
</gene>
<comment type="caution">
    <text evidence="1">The sequence shown here is derived from an EMBL/GenBank/DDBJ whole genome shotgun (WGS) entry which is preliminary data.</text>
</comment>
<evidence type="ECO:0000313" key="2">
    <source>
        <dbReference type="Proteomes" id="UP000261212"/>
    </source>
</evidence>
<name>A0A3E3E0Y0_9FIRM</name>
<dbReference type="InterPro" id="IPR011059">
    <property type="entry name" value="Metal-dep_hydrolase_composite"/>
</dbReference>
<dbReference type="AlphaFoldDB" id="A0A3E3E0Y0"/>
<organism evidence="1 2">
    <name type="scientific">Anaerofustis stercorihominis</name>
    <dbReference type="NCBI Taxonomy" id="214853"/>
    <lineage>
        <taxon>Bacteria</taxon>
        <taxon>Bacillati</taxon>
        <taxon>Bacillota</taxon>
        <taxon>Clostridia</taxon>
        <taxon>Eubacteriales</taxon>
        <taxon>Eubacteriaceae</taxon>
        <taxon>Anaerofustis</taxon>
    </lineage>
</organism>
<dbReference type="GO" id="GO:0016810">
    <property type="term" value="F:hydrolase activity, acting on carbon-nitrogen (but not peptide) bonds"/>
    <property type="evidence" value="ECO:0007669"/>
    <property type="project" value="InterPro"/>
</dbReference>
<reference evidence="1 2" key="1">
    <citation type="submission" date="2018-08" db="EMBL/GenBank/DDBJ databases">
        <title>A genome reference for cultivated species of the human gut microbiota.</title>
        <authorList>
            <person name="Zou Y."/>
            <person name="Xue W."/>
            <person name="Luo G."/>
        </authorList>
    </citation>
    <scope>NUCLEOTIDE SEQUENCE [LARGE SCALE GENOMIC DNA]</scope>
    <source>
        <strain evidence="1 2">AM25-6</strain>
    </source>
</reference>
<sequence length="275" mass="32485">MYFDVLVYNGNIHTFENPYDIYRSMLIKDGKIVKLYKENYVEDEIDLKNDVGKMINLYNQTVIPSFIVKEVYMLPLLLFKYNKYLKFNTLGEAEVYFGNLDSKTQKQILSEGNDYLLNKGISTIILKEDNYSESVNNRVNEYLLHHSTIKYLKKKSNRRIINNDTIINAAKHFPDLNPLNKVKKSIEENMYPYLAIKKELYIEAKEAEHLNDMGIINENYYANFMILNKDIFVPEDNNYKDLEIIKTYAFGEEVKKIKHKNTIDNIRKVILKKEA</sequence>
<accession>A0A3E3E0Y0</accession>
<protein>
    <submittedName>
        <fullName evidence="1">Uncharacterized protein</fullName>
    </submittedName>
</protein>